<reference evidence="3 4" key="1">
    <citation type="journal article" date="2023" name="Sci. Data">
        <title>Genome assembly of the Korean intertidal mud-creeper Batillaria attramentaria.</title>
        <authorList>
            <person name="Patra A.K."/>
            <person name="Ho P.T."/>
            <person name="Jun S."/>
            <person name="Lee S.J."/>
            <person name="Kim Y."/>
            <person name="Won Y.J."/>
        </authorList>
    </citation>
    <scope>NUCLEOTIDE SEQUENCE [LARGE SCALE GENOMIC DNA]</scope>
    <source>
        <strain evidence="3">Wonlab-2016</strain>
    </source>
</reference>
<dbReference type="EMBL" id="JACVVK020000167">
    <property type="protein sequence ID" value="KAK7487248.1"/>
    <property type="molecule type" value="Genomic_DNA"/>
</dbReference>
<feature type="compositionally biased region" description="Gly residues" evidence="1">
    <location>
        <begin position="155"/>
        <end position="167"/>
    </location>
</feature>
<comment type="caution">
    <text evidence="3">The sequence shown here is derived from an EMBL/GenBank/DDBJ whole genome shotgun (WGS) entry which is preliminary data.</text>
</comment>
<gene>
    <name evidence="3" type="ORF">BaRGS_00021476</name>
</gene>
<evidence type="ECO:0000313" key="3">
    <source>
        <dbReference type="EMBL" id="KAK7487248.1"/>
    </source>
</evidence>
<organism evidence="3 4">
    <name type="scientific">Batillaria attramentaria</name>
    <dbReference type="NCBI Taxonomy" id="370345"/>
    <lineage>
        <taxon>Eukaryota</taxon>
        <taxon>Metazoa</taxon>
        <taxon>Spiralia</taxon>
        <taxon>Lophotrochozoa</taxon>
        <taxon>Mollusca</taxon>
        <taxon>Gastropoda</taxon>
        <taxon>Caenogastropoda</taxon>
        <taxon>Sorbeoconcha</taxon>
        <taxon>Cerithioidea</taxon>
        <taxon>Batillariidae</taxon>
        <taxon>Batillaria</taxon>
    </lineage>
</organism>
<keyword evidence="4" id="KW-1185">Reference proteome</keyword>
<evidence type="ECO:0000259" key="2">
    <source>
        <dbReference type="Pfam" id="PF00010"/>
    </source>
</evidence>
<dbReference type="Proteomes" id="UP001519460">
    <property type="component" value="Unassembled WGS sequence"/>
</dbReference>
<proteinExistence type="predicted"/>
<feature type="domain" description="BHLH" evidence="2">
    <location>
        <begin position="46"/>
        <end position="75"/>
    </location>
</feature>
<dbReference type="InterPro" id="IPR036638">
    <property type="entry name" value="HLH_DNA-bd_sf"/>
</dbReference>
<feature type="compositionally biased region" description="Polar residues" evidence="1">
    <location>
        <begin position="14"/>
        <end position="24"/>
    </location>
</feature>
<name>A0ABD0KJR1_9CAEN</name>
<feature type="region of interest" description="Disordered" evidence="1">
    <location>
        <begin position="228"/>
        <end position="251"/>
    </location>
</feature>
<evidence type="ECO:0000256" key="1">
    <source>
        <dbReference type="SAM" id="MobiDB-lite"/>
    </source>
</evidence>
<dbReference type="Pfam" id="PF00010">
    <property type="entry name" value="HLH"/>
    <property type="match status" value="1"/>
</dbReference>
<dbReference type="InterPro" id="IPR011598">
    <property type="entry name" value="bHLH_dom"/>
</dbReference>
<sequence length="251" mass="27361">MSSVSRRTPLTPATPDSSVSTESTIELKMSMSIQTTSPPNPPSWCRAEHATKEKHRRERIKDSCDQLRVLLPYSAGPEDGHGVHPGDDGRLPEDRQQQAAHRVPRARESRGPPLVLLVSSMATLTRIEWRRRCWSLMTKSGGPNACPSVRTPISGGRGSRGGRGGAAGATANRRPGPSPFPRHRYPSRELPVCKYAESDNSCSGTTYHGLHLCLPLLEAEVFPAGARPQTRRADNKHDALPCPDSKPLSVL</sequence>
<feature type="region of interest" description="Disordered" evidence="1">
    <location>
        <begin position="145"/>
        <end position="185"/>
    </location>
</feature>
<evidence type="ECO:0000313" key="4">
    <source>
        <dbReference type="Proteomes" id="UP001519460"/>
    </source>
</evidence>
<protein>
    <recommendedName>
        <fullName evidence="2">BHLH domain-containing protein</fullName>
    </recommendedName>
</protein>
<feature type="region of interest" description="Disordered" evidence="1">
    <location>
        <begin position="1"/>
        <end position="108"/>
    </location>
</feature>
<accession>A0ABD0KJR1</accession>
<dbReference type="AlphaFoldDB" id="A0ABD0KJR1"/>
<dbReference type="SUPFAM" id="SSF47459">
    <property type="entry name" value="HLH, helix-loop-helix DNA-binding domain"/>
    <property type="match status" value="1"/>
</dbReference>
<feature type="compositionally biased region" description="Basic and acidic residues" evidence="1">
    <location>
        <begin position="78"/>
        <end position="96"/>
    </location>
</feature>